<protein>
    <submittedName>
        <fullName evidence="2">GNAT family N-acetyltransferase</fullName>
    </submittedName>
</protein>
<dbReference type="RefSeq" id="WP_260116736.1">
    <property type="nucleotide sequence ID" value="NZ_CP093361.1"/>
</dbReference>
<feature type="domain" description="N-acetyltransferase" evidence="1">
    <location>
        <begin position="4"/>
        <end position="172"/>
    </location>
</feature>
<dbReference type="InterPro" id="IPR000182">
    <property type="entry name" value="GNAT_dom"/>
</dbReference>
<dbReference type="InterPro" id="IPR016181">
    <property type="entry name" value="Acyl_CoA_acyltransferase"/>
</dbReference>
<reference evidence="2" key="1">
    <citation type="journal article" date="2022" name="Int. J. Syst. Evol. Microbiol.">
        <title>Apilactobacillus apisilvae sp. nov., Nicolia spurrieriana gen. nov. sp. nov., Bombilactobacillus folatiphilus sp. nov. and Bombilactobacillus thymidiniphilus sp. nov., four new lactic acid bacterial isolates from stingless bees Tetragonula carbonaria and Austroplebeia australis.</title>
        <authorList>
            <person name="Oliphant S.A."/>
            <person name="Watson-Haigh N.S."/>
            <person name="Sumby K.M."/>
            <person name="Gardner J."/>
            <person name="Groom S."/>
            <person name="Jiranek V."/>
        </authorList>
    </citation>
    <scope>NUCLEOTIDE SEQUENCE</scope>
    <source>
        <strain evidence="2">SGEP1_A5</strain>
    </source>
</reference>
<dbReference type="Gene3D" id="3.40.630.30">
    <property type="match status" value="1"/>
</dbReference>
<dbReference type="KEGG" id="lbe:MOO44_01805"/>
<evidence type="ECO:0000259" key="1">
    <source>
        <dbReference type="PROSITE" id="PS51186"/>
    </source>
</evidence>
<dbReference type="Pfam" id="PF00583">
    <property type="entry name" value="Acetyltransf_1"/>
    <property type="match status" value="1"/>
</dbReference>
<organism evidence="2 3">
    <name type="scientific">Nicoliella spurrieriana</name>
    <dbReference type="NCBI Taxonomy" id="2925830"/>
    <lineage>
        <taxon>Bacteria</taxon>
        <taxon>Bacillati</taxon>
        <taxon>Bacillota</taxon>
        <taxon>Bacilli</taxon>
        <taxon>Lactobacillales</taxon>
        <taxon>Lactobacillaceae</taxon>
        <taxon>Nicoliella</taxon>
    </lineage>
</organism>
<sequence length="172" mass="20105">MALTYLRKADMDDFDEIWSIVQSAREFLKEQDVDQWQTPDYPNQKVISDLIKKRMYYVLITDGNVSGTAYIVLGHDVNYDYLTDSTLDESYGDKHMTIHMISVSDKFRGRHLTSYLMSDFITLAKAHDLHDIRIDTHVDNKIMQHTIEKTGFEKHGMIKQPLYTGYAYQLIV</sequence>
<name>A0A976RSF5_9LACO</name>
<keyword evidence="3" id="KW-1185">Reference proteome</keyword>
<proteinExistence type="predicted"/>
<gene>
    <name evidence="2" type="ORF">MOO44_01805</name>
</gene>
<dbReference type="AlphaFoldDB" id="A0A976RSF5"/>
<evidence type="ECO:0000313" key="2">
    <source>
        <dbReference type="EMBL" id="UQS86936.1"/>
    </source>
</evidence>
<dbReference type="GO" id="GO:0016747">
    <property type="term" value="F:acyltransferase activity, transferring groups other than amino-acyl groups"/>
    <property type="evidence" value="ECO:0007669"/>
    <property type="project" value="InterPro"/>
</dbReference>
<dbReference type="EMBL" id="CP093361">
    <property type="protein sequence ID" value="UQS86936.1"/>
    <property type="molecule type" value="Genomic_DNA"/>
</dbReference>
<dbReference type="Proteomes" id="UP000831181">
    <property type="component" value="Chromosome"/>
</dbReference>
<evidence type="ECO:0000313" key="3">
    <source>
        <dbReference type="Proteomes" id="UP000831181"/>
    </source>
</evidence>
<accession>A0A976RSF5</accession>
<dbReference type="CDD" id="cd04301">
    <property type="entry name" value="NAT_SF"/>
    <property type="match status" value="1"/>
</dbReference>
<dbReference type="PROSITE" id="PS51186">
    <property type="entry name" value="GNAT"/>
    <property type="match status" value="1"/>
</dbReference>
<dbReference type="SUPFAM" id="SSF55729">
    <property type="entry name" value="Acyl-CoA N-acyltransferases (Nat)"/>
    <property type="match status" value="1"/>
</dbReference>